<dbReference type="InterPro" id="IPR050469">
    <property type="entry name" value="Diguanylate_Cyclase"/>
</dbReference>
<dbReference type="PROSITE" id="PS50887">
    <property type="entry name" value="GGDEF"/>
    <property type="match status" value="1"/>
</dbReference>
<reference evidence="5 6" key="1">
    <citation type="submission" date="2018-02" db="EMBL/GenBank/DDBJ databases">
        <title>Genome sequencing of Solimonas sp. HR-BB.</title>
        <authorList>
            <person name="Lee Y."/>
            <person name="Jeon C.O."/>
        </authorList>
    </citation>
    <scope>NUCLEOTIDE SEQUENCE [LARGE SCALE GENOMIC DNA]</scope>
    <source>
        <strain evidence="5 6">HR-BB</strain>
    </source>
</reference>
<dbReference type="GO" id="GO:1902201">
    <property type="term" value="P:negative regulation of bacterial-type flagellum-dependent cell motility"/>
    <property type="evidence" value="ECO:0007669"/>
    <property type="project" value="TreeGrafter"/>
</dbReference>
<dbReference type="GO" id="GO:0005886">
    <property type="term" value="C:plasma membrane"/>
    <property type="evidence" value="ECO:0007669"/>
    <property type="project" value="TreeGrafter"/>
</dbReference>
<dbReference type="OrthoDB" id="9812358at2"/>
<dbReference type="PANTHER" id="PTHR45138">
    <property type="entry name" value="REGULATORY COMPONENTS OF SENSORY TRANSDUCTION SYSTEM"/>
    <property type="match status" value="1"/>
</dbReference>
<dbReference type="AlphaFoldDB" id="A0A2S5TGQ8"/>
<gene>
    <name evidence="5" type="ORF">C3942_08980</name>
</gene>
<protein>
    <recommendedName>
        <fullName evidence="2">diguanylate cyclase</fullName>
        <ecNumber evidence="2">2.7.7.65</ecNumber>
    </recommendedName>
</protein>
<comment type="cofactor">
    <cofactor evidence="1">
        <name>Mg(2+)</name>
        <dbReference type="ChEBI" id="CHEBI:18420"/>
    </cofactor>
</comment>
<dbReference type="InterPro" id="IPR000160">
    <property type="entry name" value="GGDEF_dom"/>
</dbReference>
<accession>A0A2S5TGQ8</accession>
<dbReference type="EMBL" id="PSNW01000004">
    <property type="protein sequence ID" value="PPE74159.1"/>
    <property type="molecule type" value="Genomic_DNA"/>
</dbReference>
<sequence>MSVASVRKLIESVAEVSGERDLEHLRRSLLLTLNEILPVGAAGFVALKPQFTEHAGAETFAWPLRVQGQRDGILTRLSAGESVVLDSEEGMPRLLARAVTEEQALVVHLCRAEPDAESILLALGRLYANFSRLLTESERDRLTGLRNRRSFDHQLGQLTTRMLDPAADEPWHLALFDVDHFKRINDGFGHLYGDEVLLLLSRIVSELFQGEDRCYRYGGEEFAVLLSRRDAAELEQVLESLRRGVECYEFPQVGRVTVSIGCATLEPRLGPADIIDRADRALYAAKNAGRNRLVRYERLLAEHRIVPAPPSGSIELF</sequence>
<keyword evidence="6" id="KW-1185">Reference proteome</keyword>
<evidence type="ECO:0000256" key="1">
    <source>
        <dbReference type="ARBA" id="ARBA00001946"/>
    </source>
</evidence>
<dbReference type="GO" id="GO:0043709">
    <property type="term" value="P:cell adhesion involved in single-species biofilm formation"/>
    <property type="evidence" value="ECO:0007669"/>
    <property type="project" value="TreeGrafter"/>
</dbReference>
<evidence type="ECO:0000259" key="4">
    <source>
        <dbReference type="PROSITE" id="PS50887"/>
    </source>
</evidence>
<dbReference type="InterPro" id="IPR029787">
    <property type="entry name" value="Nucleotide_cyclase"/>
</dbReference>
<comment type="caution">
    <text evidence="5">The sequence shown here is derived from an EMBL/GenBank/DDBJ whole genome shotgun (WGS) entry which is preliminary data.</text>
</comment>
<proteinExistence type="predicted"/>
<evidence type="ECO:0000256" key="3">
    <source>
        <dbReference type="ARBA" id="ARBA00034247"/>
    </source>
</evidence>
<dbReference type="SUPFAM" id="SSF55073">
    <property type="entry name" value="Nucleotide cyclase"/>
    <property type="match status" value="1"/>
</dbReference>
<dbReference type="SMART" id="SM00267">
    <property type="entry name" value="GGDEF"/>
    <property type="match status" value="1"/>
</dbReference>
<dbReference type="GO" id="GO:0052621">
    <property type="term" value="F:diguanylate cyclase activity"/>
    <property type="evidence" value="ECO:0007669"/>
    <property type="project" value="UniProtKB-EC"/>
</dbReference>
<dbReference type="Gene3D" id="3.30.70.270">
    <property type="match status" value="1"/>
</dbReference>
<evidence type="ECO:0000313" key="6">
    <source>
        <dbReference type="Proteomes" id="UP000238220"/>
    </source>
</evidence>
<dbReference type="EC" id="2.7.7.65" evidence="2"/>
<dbReference type="Pfam" id="PF00990">
    <property type="entry name" value="GGDEF"/>
    <property type="match status" value="1"/>
</dbReference>
<dbReference type="InterPro" id="IPR043128">
    <property type="entry name" value="Rev_trsase/Diguanyl_cyclase"/>
</dbReference>
<feature type="domain" description="GGDEF" evidence="4">
    <location>
        <begin position="169"/>
        <end position="298"/>
    </location>
</feature>
<dbReference type="FunFam" id="3.30.70.270:FF:000001">
    <property type="entry name" value="Diguanylate cyclase domain protein"/>
    <property type="match status" value="1"/>
</dbReference>
<name>A0A2S5TGQ8_9GAMM</name>
<evidence type="ECO:0000313" key="5">
    <source>
        <dbReference type="EMBL" id="PPE74159.1"/>
    </source>
</evidence>
<dbReference type="PANTHER" id="PTHR45138:SF9">
    <property type="entry name" value="DIGUANYLATE CYCLASE DGCM-RELATED"/>
    <property type="match status" value="1"/>
</dbReference>
<evidence type="ECO:0000256" key="2">
    <source>
        <dbReference type="ARBA" id="ARBA00012528"/>
    </source>
</evidence>
<dbReference type="Proteomes" id="UP000238220">
    <property type="component" value="Unassembled WGS sequence"/>
</dbReference>
<dbReference type="NCBIfam" id="TIGR00254">
    <property type="entry name" value="GGDEF"/>
    <property type="match status" value="1"/>
</dbReference>
<comment type="catalytic activity">
    <reaction evidence="3">
        <text>2 GTP = 3',3'-c-di-GMP + 2 diphosphate</text>
        <dbReference type="Rhea" id="RHEA:24898"/>
        <dbReference type="ChEBI" id="CHEBI:33019"/>
        <dbReference type="ChEBI" id="CHEBI:37565"/>
        <dbReference type="ChEBI" id="CHEBI:58805"/>
        <dbReference type="EC" id="2.7.7.65"/>
    </reaction>
</comment>
<dbReference type="RefSeq" id="WP_104230047.1">
    <property type="nucleotide sequence ID" value="NZ_PSNW01000004.1"/>
</dbReference>
<organism evidence="5 6">
    <name type="scientific">Solimonas fluminis</name>
    <dbReference type="NCBI Taxonomy" id="2086571"/>
    <lineage>
        <taxon>Bacteria</taxon>
        <taxon>Pseudomonadati</taxon>
        <taxon>Pseudomonadota</taxon>
        <taxon>Gammaproteobacteria</taxon>
        <taxon>Nevskiales</taxon>
        <taxon>Nevskiaceae</taxon>
        <taxon>Solimonas</taxon>
    </lineage>
</organism>
<dbReference type="CDD" id="cd01949">
    <property type="entry name" value="GGDEF"/>
    <property type="match status" value="1"/>
</dbReference>